<keyword evidence="3 5" id="KW-1133">Transmembrane helix</keyword>
<proteinExistence type="predicted"/>
<evidence type="ECO:0000256" key="5">
    <source>
        <dbReference type="SAM" id="Phobius"/>
    </source>
</evidence>
<dbReference type="PANTHER" id="PTHR23508:SF10">
    <property type="entry name" value="CARBOXYLIC ACID TRANSPORTER PROTEIN HOMOLOG"/>
    <property type="match status" value="1"/>
</dbReference>
<evidence type="ECO:0000259" key="6">
    <source>
        <dbReference type="PROSITE" id="PS50850"/>
    </source>
</evidence>
<reference evidence="7 8" key="1">
    <citation type="submission" date="2019-08" db="EMBL/GenBank/DDBJ databases">
        <title>Deep-cultivation of Planctomycetes and their phenomic and genomic characterization uncovers novel biology.</title>
        <authorList>
            <person name="Wiegand S."/>
            <person name="Jogler M."/>
            <person name="Boedeker C."/>
            <person name="Pinto D."/>
            <person name="Vollmers J."/>
            <person name="Rivas-Marin E."/>
            <person name="Kohn T."/>
            <person name="Peeters S.H."/>
            <person name="Heuer A."/>
            <person name="Rast P."/>
            <person name="Oberbeckmann S."/>
            <person name="Bunk B."/>
            <person name="Jeske O."/>
            <person name="Meyerdierks A."/>
            <person name="Storesund J.E."/>
            <person name="Kallscheuer N."/>
            <person name="Luecker S."/>
            <person name="Lage O.M."/>
            <person name="Pohl T."/>
            <person name="Merkel B.J."/>
            <person name="Hornburger P."/>
            <person name="Mueller R.-W."/>
            <person name="Bruemmer F."/>
            <person name="Labrenz M."/>
            <person name="Spormann A.M."/>
            <person name="Op den Camp H."/>
            <person name="Overmann J."/>
            <person name="Amann R."/>
            <person name="Jetten M.S.M."/>
            <person name="Mascher T."/>
            <person name="Medema M.H."/>
            <person name="Devos D.P."/>
            <person name="Kaster A.-K."/>
            <person name="Ovreas L."/>
            <person name="Rohde M."/>
            <person name="Galperin M.Y."/>
            <person name="Jogler C."/>
        </authorList>
    </citation>
    <scope>NUCLEOTIDE SEQUENCE [LARGE SCALE GENOMIC DNA]</scope>
    <source>
        <strain evidence="7 8">Pr1d</strain>
    </source>
</reference>
<feature type="transmembrane region" description="Helical" evidence="5">
    <location>
        <begin position="56"/>
        <end position="75"/>
    </location>
</feature>
<dbReference type="Proteomes" id="UP000323917">
    <property type="component" value="Chromosome"/>
</dbReference>
<accession>A0A5B9QIH2</accession>
<evidence type="ECO:0000256" key="3">
    <source>
        <dbReference type="ARBA" id="ARBA00022989"/>
    </source>
</evidence>
<keyword evidence="8" id="KW-1185">Reference proteome</keyword>
<feature type="transmembrane region" description="Helical" evidence="5">
    <location>
        <begin position="346"/>
        <end position="364"/>
    </location>
</feature>
<dbReference type="Pfam" id="PF07690">
    <property type="entry name" value="MFS_1"/>
    <property type="match status" value="1"/>
</dbReference>
<dbReference type="InterPro" id="IPR036259">
    <property type="entry name" value="MFS_trans_sf"/>
</dbReference>
<dbReference type="SUPFAM" id="SSF103473">
    <property type="entry name" value="MFS general substrate transporter"/>
    <property type="match status" value="1"/>
</dbReference>
<keyword evidence="2 5" id="KW-0812">Transmembrane</keyword>
<comment type="subcellular location">
    <subcellularLocation>
        <location evidence="1">Membrane</location>
        <topology evidence="1">Multi-pass membrane protein</topology>
    </subcellularLocation>
</comment>
<feature type="transmembrane region" description="Helical" evidence="5">
    <location>
        <begin position="462"/>
        <end position="483"/>
    </location>
</feature>
<dbReference type="RefSeq" id="WP_148075122.1">
    <property type="nucleotide sequence ID" value="NZ_CP042913.1"/>
</dbReference>
<evidence type="ECO:0000313" key="8">
    <source>
        <dbReference type="Proteomes" id="UP000323917"/>
    </source>
</evidence>
<dbReference type="AlphaFoldDB" id="A0A5B9QIH2"/>
<dbReference type="PROSITE" id="PS50850">
    <property type="entry name" value="MFS"/>
    <property type="match status" value="1"/>
</dbReference>
<organism evidence="7 8">
    <name type="scientific">Bythopirellula goksoeyrii</name>
    <dbReference type="NCBI Taxonomy" id="1400387"/>
    <lineage>
        <taxon>Bacteria</taxon>
        <taxon>Pseudomonadati</taxon>
        <taxon>Planctomycetota</taxon>
        <taxon>Planctomycetia</taxon>
        <taxon>Pirellulales</taxon>
        <taxon>Lacipirellulaceae</taxon>
        <taxon>Bythopirellula</taxon>
    </lineage>
</organism>
<dbReference type="OrthoDB" id="183263at2"/>
<evidence type="ECO:0000256" key="2">
    <source>
        <dbReference type="ARBA" id="ARBA00022692"/>
    </source>
</evidence>
<dbReference type="KEGG" id="bgok:Pr1d_41520"/>
<dbReference type="Gene3D" id="1.20.1250.20">
    <property type="entry name" value="MFS general substrate transporter like domains"/>
    <property type="match status" value="2"/>
</dbReference>
<dbReference type="GO" id="GO:0046943">
    <property type="term" value="F:carboxylic acid transmembrane transporter activity"/>
    <property type="evidence" value="ECO:0007669"/>
    <property type="project" value="TreeGrafter"/>
</dbReference>
<feature type="transmembrane region" description="Helical" evidence="5">
    <location>
        <begin position="202"/>
        <end position="221"/>
    </location>
</feature>
<sequence length="497" mass="54060">MPETKRLTSVQWLVCIIAAIGFAFDIYELLMLPLVARNALMELGGISPGTPEFARWFGLLFYVPAVCGGIFGLLGGYLTDRFGRRRVLTWSILLYATSAFMSGFSTSLWMLLFFRTTTFIGVCVEFVAAVAWLAELFDDPVQREKVLGYTQAFSSFGGLLVAFANGVIARHATGFPALQIPEFLQSVWGTIEPIGQHADWRYTMMSGILPAIPLIVIRPFLPESPKWSAKKAAGTLQRPSIAELFSPKLKRTTIVTTLMFACSYGVAFGALQQLPQILPGLDTVQARMQAAGEGKPELQAKIAAGKSRQVITANYTKSQELGGLFGRFALALLVVHFVSRRHLLRFFLIPGLIILPLVFYGYYLGHESVFWTGDLSWIPGFHNVSVSLLGIGIFLAGFCTVAVFSFWGNYLPHVFPVHLRGTGESFAANIGGRMLGTPFAYVTQVIATLGFVPGATPAAKTAIVAAGVAFTLIACNLLLSCLLPEPGANSIDEMESV</sequence>
<name>A0A5B9QIH2_9BACT</name>
<evidence type="ECO:0000256" key="4">
    <source>
        <dbReference type="ARBA" id="ARBA00023136"/>
    </source>
</evidence>
<keyword evidence="4 5" id="KW-0472">Membrane</keyword>
<gene>
    <name evidence="7" type="primary">nanT</name>
    <name evidence="7" type="ORF">Pr1d_41520</name>
</gene>
<dbReference type="InterPro" id="IPR020846">
    <property type="entry name" value="MFS_dom"/>
</dbReference>
<dbReference type="PANTHER" id="PTHR23508">
    <property type="entry name" value="CARBOXYLIC ACID TRANSPORTER PROTEIN HOMOLOG"/>
    <property type="match status" value="1"/>
</dbReference>
<dbReference type="GO" id="GO:0005886">
    <property type="term" value="C:plasma membrane"/>
    <property type="evidence" value="ECO:0007669"/>
    <property type="project" value="TreeGrafter"/>
</dbReference>
<feature type="domain" description="Major facilitator superfamily (MFS) profile" evidence="6">
    <location>
        <begin position="14"/>
        <end position="487"/>
    </location>
</feature>
<feature type="transmembrane region" description="Helical" evidence="5">
    <location>
        <begin position="87"/>
        <end position="106"/>
    </location>
</feature>
<feature type="transmembrane region" description="Helical" evidence="5">
    <location>
        <begin position="384"/>
        <end position="407"/>
    </location>
</feature>
<dbReference type="InterPro" id="IPR011701">
    <property type="entry name" value="MFS"/>
</dbReference>
<feature type="transmembrane region" description="Helical" evidence="5">
    <location>
        <begin position="12"/>
        <end position="36"/>
    </location>
</feature>
<feature type="transmembrane region" description="Helical" evidence="5">
    <location>
        <begin position="439"/>
        <end position="456"/>
    </location>
</feature>
<feature type="transmembrane region" description="Helical" evidence="5">
    <location>
        <begin position="112"/>
        <end position="134"/>
    </location>
</feature>
<dbReference type="EMBL" id="CP042913">
    <property type="protein sequence ID" value="QEG36816.1"/>
    <property type="molecule type" value="Genomic_DNA"/>
</dbReference>
<protein>
    <submittedName>
        <fullName evidence="7">Sialic acid transporter</fullName>
    </submittedName>
</protein>
<evidence type="ECO:0000313" key="7">
    <source>
        <dbReference type="EMBL" id="QEG36816.1"/>
    </source>
</evidence>
<evidence type="ECO:0000256" key="1">
    <source>
        <dbReference type="ARBA" id="ARBA00004141"/>
    </source>
</evidence>
<feature type="transmembrane region" description="Helical" evidence="5">
    <location>
        <begin position="146"/>
        <end position="168"/>
    </location>
</feature>